<dbReference type="Gene3D" id="3.40.50.150">
    <property type="entry name" value="Vaccinia Virus protein VP39"/>
    <property type="match status" value="1"/>
</dbReference>
<evidence type="ECO:0000256" key="4">
    <source>
        <dbReference type="ARBA" id="ARBA00022679"/>
    </source>
</evidence>
<proteinExistence type="inferred from homology"/>
<dbReference type="EMBL" id="BMZG01000007">
    <property type="protein sequence ID" value="GHA74728.1"/>
    <property type="molecule type" value="Genomic_DNA"/>
</dbReference>
<dbReference type="InterPro" id="IPR003358">
    <property type="entry name" value="tRNA_(Gua-N-7)_MeTrfase_Trmb"/>
</dbReference>
<dbReference type="FunFam" id="3.40.50.150:FF:000035">
    <property type="entry name" value="tRNA (guanine-N(7)-)-methyltransferase"/>
    <property type="match status" value="1"/>
</dbReference>
<evidence type="ECO:0000256" key="9">
    <source>
        <dbReference type="HAMAP-Rule" id="MF_01057"/>
    </source>
</evidence>
<dbReference type="EC" id="2.1.1.33" evidence="9"/>
<feature type="binding site" evidence="9">
    <location>
        <position position="65"/>
    </location>
    <ligand>
        <name>S-adenosyl-L-methionine</name>
        <dbReference type="ChEBI" id="CHEBI:59789"/>
    </ligand>
</feature>
<keyword evidence="11" id="KW-1185">Reference proteome</keyword>
<gene>
    <name evidence="9 10" type="primary">trmB</name>
    <name evidence="10" type="ORF">GCM10009007_14750</name>
</gene>
<dbReference type="InterPro" id="IPR055361">
    <property type="entry name" value="tRNA_methyltr_TrmB_bact"/>
</dbReference>
<keyword evidence="3 9" id="KW-0489">Methyltransferase</keyword>
<dbReference type="InterPro" id="IPR029063">
    <property type="entry name" value="SAM-dependent_MTases_sf"/>
</dbReference>
<feature type="binding site" evidence="9">
    <location>
        <position position="90"/>
    </location>
    <ligand>
        <name>S-adenosyl-L-methionine</name>
        <dbReference type="ChEBI" id="CHEBI:59789"/>
    </ligand>
</feature>
<evidence type="ECO:0000256" key="3">
    <source>
        <dbReference type="ARBA" id="ARBA00022603"/>
    </source>
</evidence>
<protein>
    <recommendedName>
        <fullName evidence="9">tRNA (guanine-N(7)-)-methyltransferase</fullName>
        <ecNumber evidence="9">2.1.1.33</ecNumber>
    </recommendedName>
    <alternativeName>
        <fullName evidence="9">tRNA (guanine(46)-N(7))-methyltransferase</fullName>
    </alternativeName>
    <alternativeName>
        <fullName evidence="9">tRNA(m7G46)-methyltransferase</fullName>
    </alternativeName>
</protein>
<sequence length="239" mass="27246">MTQEENSSIYGHIKSFVYRKGHFSEAQRRAYETLTPIYGVPYEKQLKTEADWATIFGNNNPVVLEIGCGMGETTASIAAANPDTNYIGVEVFTAGVGALLKRIQERDLKNLRVIQHDAVEIIRDMIVPETLQGVHVYFPDPWHKARHHKRRLIQSPFVHELALRLKVGGYIHCATDWQNYAEQMLEVLSQEMLLNNTAQDTSLGGYIPRPDARPLTKYENRGNRLGHGVWDVLFEKSRL</sequence>
<evidence type="ECO:0000256" key="1">
    <source>
        <dbReference type="ARBA" id="ARBA00000142"/>
    </source>
</evidence>
<keyword evidence="5 9" id="KW-0949">S-adenosyl-L-methionine</keyword>
<reference evidence="10" key="2">
    <citation type="submission" date="2020-09" db="EMBL/GenBank/DDBJ databases">
        <authorList>
            <person name="Sun Q."/>
            <person name="Kim S."/>
        </authorList>
    </citation>
    <scope>NUCLEOTIDE SEQUENCE</scope>
    <source>
        <strain evidence="10">KCTC 32501</strain>
    </source>
</reference>
<comment type="caution">
    <text evidence="9">Lacks conserved residue(s) required for the propagation of feature annotation.</text>
</comment>
<dbReference type="PANTHER" id="PTHR23417:SF14">
    <property type="entry name" value="PENTACOTRIPEPTIDE-REPEAT REGION OF PRORP DOMAIN-CONTAINING PROTEIN"/>
    <property type="match status" value="1"/>
</dbReference>
<feature type="binding site" evidence="9">
    <location>
        <position position="144"/>
    </location>
    <ligand>
        <name>substrate</name>
    </ligand>
</feature>
<dbReference type="SUPFAM" id="SSF53335">
    <property type="entry name" value="S-adenosyl-L-methionine-dependent methyltransferases"/>
    <property type="match status" value="1"/>
</dbReference>
<dbReference type="PROSITE" id="PS51625">
    <property type="entry name" value="SAM_MT_TRMB"/>
    <property type="match status" value="1"/>
</dbReference>
<dbReference type="AlphaFoldDB" id="A0A8J3CL70"/>
<comment type="pathway">
    <text evidence="7 9">tRNA modification; N(7)-methylguanine-tRNA biosynthesis.</text>
</comment>
<dbReference type="PANTHER" id="PTHR23417">
    <property type="entry name" value="3-DEOXY-D-MANNO-OCTULOSONIC-ACID TRANSFERASE/TRNA GUANINE-N 7 - -METHYLTRANSFERASE"/>
    <property type="match status" value="1"/>
</dbReference>
<name>A0A8J3CL70_9BURK</name>
<evidence type="ECO:0000256" key="7">
    <source>
        <dbReference type="ARBA" id="ARBA00060552"/>
    </source>
</evidence>
<dbReference type="RefSeq" id="WP_189493305.1">
    <property type="nucleotide sequence ID" value="NZ_BMZG01000007.1"/>
</dbReference>
<evidence type="ECO:0000256" key="2">
    <source>
        <dbReference type="ARBA" id="ARBA00003015"/>
    </source>
</evidence>
<dbReference type="HAMAP" id="MF_01057">
    <property type="entry name" value="tRNA_methyltr_TrmB"/>
    <property type="match status" value="1"/>
</dbReference>
<keyword evidence="6 9" id="KW-0819">tRNA processing</keyword>
<comment type="catalytic activity">
    <reaction evidence="1 9">
        <text>guanosine(46) in tRNA + S-adenosyl-L-methionine = N(7)-methylguanosine(46) in tRNA + S-adenosyl-L-homocysteine</text>
        <dbReference type="Rhea" id="RHEA:42708"/>
        <dbReference type="Rhea" id="RHEA-COMP:10188"/>
        <dbReference type="Rhea" id="RHEA-COMP:10189"/>
        <dbReference type="ChEBI" id="CHEBI:57856"/>
        <dbReference type="ChEBI" id="CHEBI:59789"/>
        <dbReference type="ChEBI" id="CHEBI:74269"/>
        <dbReference type="ChEBI" id="CHEBI:74480"/>
        <dbReference type="EC" id="2.1.1.33"/>
    </reaction>
</comment>
<comment type="similarity">
    <text evidence="8 9">Belongs to the class I-like SAM-binding methyltransferase superfamily. TrmB family.</text>
</comment>
<dbReference type="GO" id="GO:0043527">
    <property type="term" value="C:tRNA methyltransferase complex"/>
    <property type="evidence" value="ECO:0007669"/>
    <property type="project" value="TreeGrafter"/>
</dbReference>
<evidence type="ECO:0000256" key="5">
    <source>
        <dbReference type="ARBA" id="ARBA00022691"/>
    </source>
</evidence>
<comment type="caution">
    <text evidence="10">The sequence shown here is derived from an EMBL/GenBank/DDBJ whole genome shotgun (WGS) entry which is preliminary data.</text>
</comment>
<feature type="binding site" evidence="9">
    <location>
        <begin position="216"/>
        <end position="219"/>
    </location>
    <ligand>
        <name>substrate</name>
    </ligand>
</feature>
<dbReference type="NCBIfam" id="TIGR00091">
    <property type="entry name" value="tRNA (guanosine(46)-N7)-methyltransferase TrmB"/>
    <property type="match status" value="1"/>
</dbReference>
<feature type="binding site" evidence="9">
    <location>
        <position position="140"/>
    </location>
    <ligand>
        <name>S-adenosyl-L-methionine</name>
        <dbReference type="ChEBI" id="CHEBI:59789"/>
    </ligand>
</feature>
<evidence type="ECO:0000256" key="8">
    <source>
        <dbReference type="ARBA" id="ARBA00060767"/>
    </source>
</evidence>
<keyword evidence="4 9" id="KW-0808">Transferase</keyword>
<reference evidence="10" key="1">
    <citation type="journal article" date="2014" name="Int. J. Syst. Evol. Microbiol.">
        <title>Complete genome sequence of Corynebacterium casei LMG S-19264T (=DSM 44701T), isolated from a smear-ripened cheese.</title>
        <authorList>
            <consortium name="US DOE Joint Genome Institute (JGI-PGF)"/>
            <person name="Walter F."/>
            <person name="Albersmeier A."/>
            <person name="Kalinowski J."/>
            <person name="Ruckert C."/>
        </authorList>
    </citation>
    <scope>NUCLEOTIDE SEQUENCE</scope>
    <source>
        <strain evidence="10">KCTC 32501</strain>
    </source>
</reference>
<evidence type="ECO:0000256" key="6">
    <source>
        <dbReference type="ARBA" id="ARBA00022694"/>
    </source>
</evidence>
<dbReference type="Proteomes" id="UP000614287">
    <property type="component" value="Unassembled WGS sequence"/>
</dbReference>
<dbReference type="GO" id="GO:0008176">
    <property type="term" value="F:tRNA (guanine(46)-N7)-methyltransferase activity"/>
    <property type="evidence" value="ECO:0007669"/>
    <property type="project" value="UniProtKB-UniRule"/>
</dbReference>
<organism evidence="10 11">
    <name type="scientific">Formosimonas limnophila</name>
    <dbReference type="NCBI Taxonomy" id="1384487"/>
    <lineage>
        <taxon>Bacteria</taxon>
        <taxon>Pseudomonadati</taxon>
        <taxon>Pseudomonadota</taxon>
        <taxon>Betaproteobacteria</taxon>
        <taxon>Burkholderiales</taxon>
        <taxon>Burkholderiaceae</taxon>
        <taxon>Formosimonas</taxon>
    </lineage>
</organism>
<evidence type="ECO:0000313" key="11">
    <source>
        <dbReference type="Proteomes" id="UP000614287"/>
    </source>
</evidence>
<evidence type="ECO:0000313" key="10">
    <source>
        <dbReference type="EMBL" id="GHA74728.1"/>
    </source>
</evidence>
<feature type="binding site" evidence="9">
    <location>
        <position position="176"/>
    </location>
    <ligand>
        <name>substrate</name>
    </ligand>
</feature>
<dbReference type="CDD" id="cd02440">
    <property type="entry name" value="AdoMet_MTases"/>
    <property type="match status" value="1"/>
</dbReference>
<accession>A0A8J3CL70</accession>
<dbReference type="UniPathway" id="UPA00989"/>
<feature type="binding site" evidence="9">
    <location>
        <position position="117"/>
    </location>
    <ligand>
        <name>S-adenosyl-L-methionine</name>
        <dbReference type="ChEBI" id="CHEBI:59789"/>
    </ligand>
</feature>
<dbReference type="Pfam" id="PF02390">
    <property type="entry name" value="Methyltransf_4"/>
    <property type="match status" value="1"/>
</dbReference>
<comment type="function">
    <text evidence="2 9">Catalyzes the formation of N(7)-methylguanine at position 46 (m7G46) in tRNA.</text>
</comment>